<protein>
    <recommendedName>
        <fullName evidence="3">BTB domain-containing protein</fullName>
    </recommendedName>
</protein>
<proteinExistence type="predicted"/>
<gene>
    <name evidence="1" type="ORF">RHS04_06987</name>
</gene>
<accession>A0A8H7H364</accession>
<dbReference type="EMBL" id="JACYCC010000128">
    <property type="protein sequence ID" value="KAF8675156.1"/>
    <property type="molecule type" value="Genomic_DNA"/>
</dbReference>
<evidence type="ECO:0008006" key="3">
    <source>
        <dbReference type="Google" id="ProtNLM"/>
    </source>
</evidence>
<sequence length="274" mass="30673">MFLMPTPNNEEGTEQRPLLLPSDLCSLNVFETICEFIYPESVGIFPKITAKDIASWEPVLAAASALQMDGTIRYILQKLVEDSSQLLRSDAARFMRLIADYDTLPLSQLATNLVGPLCVFAFRRQPISPKEFSILGEKMSALAYHTRENVRDCFLVDQVKLIGSIQTDAACGQKESCRKAIFQQILGNMVNKSNDTSHTNNDQSDIFRITFEQGICSICCPQRSKLAHALMFNMVEGVVKKTYLEMVSTWEGRDLKLESESGLSGEQNRPPTFA</sequence>
<evidence type="ECO:0000313" key="2">
    <source>
        <dbReference type="Proteomes" id="UP000650582"/>
    </source>
</evidence>
<evidence type="ECO:0000313" key="1">
    <source>
        <dbReference type="EMBL" id="KAF8675156.1"/>
    </source>
</evidence>
<dbReference type="AlphaFoldDB" id="A0A8H7H364"/>
<reference evidence="1" key="1">
    <citation type="submission" date="2020-09" db="EMBL/GenBank/DDBJ databases">
        <title>Comparative genome analyses of four rice-infecting Rhizoctonia solani isolates reveal extensive enrichment of homogalacturonan modification genes.</title>
        <authorList>
            <person name="Lee D.-Y."/>
            <person name="Jeon J."/>
            <person name="Kim K.-T."/>
            <person name="Cheong K."/>
            <person name="Song H."/>
            <person name="Choi G."/>
            <person name="Ko J."/>
            <person name="Opiyo S.O."/>
            <person name="Zuo S."/>
            <person name="Madhav S."/>
            <person name="Lee Y.-H."/>
            <person name="Wang G.-L."/>
        </authorList>
    </citation>
    <scope>NUCLEOTIDE SEQUENCE</scope>
    <source>
        <strain evidence="1">AG1-IA YN-7</strain>
    </source>
</reference>
<dbReference type="Proteomes" id="UP000650582">
    <property type="component" value="Unassembled WGS sequence"/>
</dbReference>
<name>A0A8H7H364_9AGAM</name>
<comment type="caution">
    <text evidence="1">The sequence shown here is derived from an EMBL/GenBank/DDBJ whole genome shotgun (WGS) entry which is preliminary data.</text>
</comment>
<organism evidence="1 2">
    <name type="scientific">Rhizoctonia solani</name>
    <dbReference type="NCBI Taxonomy" id="456999"/>
    <lineage>
        <taxon>Eukaryota</taxon>
        <taxon>Fungi</taxon>
        <taxon>Dikarya</taxon>
        <taxon>Basidiomycota</taxon>
        <taxon>Agaricomycotina</taxon>
        <taxon>Agaricomycetes</taxon>
        <taxon>Cantharellales</taxon>
        <taxon>Ceratobasidiaceae</taxon>
        <taxon>Rhizoctonia</taxon>
    </lineage>
</organism>